<feature type="region of interest" description="Disordered" evidence="1">
    <location>
        <begin position="400"/>
        <end position="459"/>
    </location>
</feature>
<feature type="region of interest" description="Disordered" evidence="1">
    <location>
        <begin position="297"/>
        <end position="325"/>
    </location>
</feature>
<reference evidence="3 4" key="1">
    <citation type="journal article" date="2020" name="ISME J.">
        <title>Uncovering the hidden diversity of litter-decomposition mechanisms in mushroom-forming fungi.</title>
        <authorList>
            <person name="Floudas D."/>
            <person name="Bentzer J."/>
            <person name="Ahren D."/>
            <person name="Johansson T."/>
            <person name="Persson P."/>
            <person name="Tunlid A."/>
        </authorList>
    </citation>
    <scope>NUCLEOTIDE SEQUENCE [LARGE SCALE GENOMIC DNA]</scope>
    <source>
        <strain evidence="3 4">CBS 101986</strain>
    </source>
</reference>
<name>A0A8H5FBU5_9AGAR</name>
<gene>
    <name evidence="3" type="ORF">D9619_005345</name>
</gene>
<keyword evidence="2" id="KW-0812">Transmembrane</keyword>
<proteinExistence type="predicted"/>
<dbReference type="Proteomes" id="UP000567179">
    <property type="component" value="Unassembled WGS sequence"/>
</dbReference>
<evidence type="ECO:0000256" key="2">
    <source>
        <dbReference type="SAM" id="Phobius"/>
    </source>
</evidence>
<accession>A0A8H5FBU5</accession>
<comment type="caution">
    <text evidence="3">The sequence shown here is derived from an EMBL/GenBank/DDBJ whole genome shotgun (WGS) entry which is preliminary data.</text>
</comment>
<dbReference type="EMBL" id="JAACJJ010000001">
    <property type="protein sequence ID" value="KAF5330718.1"/>
    <property type="molecule type" value="Genomic_DNA"/>
</dbReference>
<evidence type="ECO:0000256" key="1">
    <source>
        <dbReference type="SAM" id="MobiDB-lite"/>
    </source>
</evidence>
<feature type="transmembrane region" description="Helical" evidence="2">
    <location>
        <begin position="335"/>
        <end position="360"/>
    </location>
</feature>
<sequence length="459" mass="49341">MDYTVIVDDSDSQIIYGLGGDSWALFVNSSQGYQGTAHTAMSRDANLIFPFVGGREIIIRGNFIGENDSSGNGNYPIFQVDSQNLICTPDVPQNGGQFLCSTSSLPMEVANRTLSMFVNPNAENQFHIDYIRHGSSSQSAWAANGTTVFISSPNNSTPGLSFEGDWQYQPPGGASDIRRAMQTLTPSSKVTYSFAGDSFAWWSCCISVDTSANAANGTYSIDGGEAIPFQVDGRFIQSVQCKDTEILFQTQTGQLQAGNHTLEVIYNGDDTKIPLTLCALAATPLDFSVLDIVPSSSIRSNPSPTPSSSTAPDRHPFPSSSLTPDDRHHGLTQDALIAIACIVSGVTVALIILVVGIIWWRRKIAKRSAHESRPGSTDSLLPFAFHSVVGFIDMDKRSSASFGSHPASDAASSNIPKELPVSDEQDDRNVSSRTETLPSPPQLESRPPSYRSTGSLPNL</sequence>
<dbReference type="AlphaFoldDB" id="A0A8H5FBU5"/>
<evidence type="ECO:0000313" key="3">
    <source>
        <dbReference type="EMBL" id="KAF5330718.1"/>
    </source>
</evidence>
<dbReference type="Gene3D" id="2.60.120.260">
    <property type="entry name" value="Galactose-binding domain-like"/>
    <property type="match status" value="1"/>
</dbReference>
<keyword evidence="2" id="KW-1133">Transmembrane helix</keyword>
<keyword evidence="4" id="KW-1185">Reference proteome</keyword>
<evidence type="ECO:0000313" key="4">
    <source>
        <dbReference type="Proteomes" id="UP000567179"/>
    </source>
</evidence>
<feature type="compositionally biased region" description="Polar residues" evidence="1">
    <location>
        <begin position="450"/>
        <end position="459"/>
    </location>
</feature>
<protein>
    <submittedName>
        <fullName evidence="3">Uncharacterized protein</fullName>
    </submittedName>
</protein>
<keyword evidence="2" id="KW-0472">Membrane</keyword>
<organism evidence="3 4">
    <name type="scientific">Psilocybe cf. subviscida</name>
    <dbReference type="NCBI Taxonomy" id="2480587"/>
    <lineage>
        <taxon>Eukaryota</taxon>
        <taxon>Fungi</taxon>
        <taxon>Dikarya</taxon>
        <taxon>Basidiomycota</taxon>
        <taxon>Agaricomycotina</taxon>
        <taxon>Agaricomycetes</taxon>
        <taxon>Agaricomycetidae</taxon>
        <taxon>Agaricales</taxon>
        <taxon>Agaricineae</taxon>
        <taxon>Strophariaceae</taxon>
        <taxon>Psilocybe</taxon>
    </lineage>
</organism>
<feature type="compositionally biased region" description="Low complexity" evidence="1">
    <location>
        <begin position="297"/>
        <end position="309"/>
    </location>
</feature>